<dbReference type="Proteomes" id="UP000824242">
    <property type="component" value="Unassembled WGS sequence"/>
</dbReference>
<proteinExistence type="predicted"/>
<dbReference type="Pfam" id="PF26018">
    <property type="entry name" value="BSH_RND_rel"/>
    <property type="match status" value="1"/>
</dbReference>
<feature type="domain" description="RND related alpha-helical hairpin" evidence="1">
    <location>
        <begin position="99"/>
        <end position="196"/>
    </location>
</feature>
<organism evidence="3 4">
    <name type="scientific">Candidatus Caccousia avicola</name>
    <dbReference type="NCBI Taxonomy" id="2840721"/>
    <lineage>
        <taxon>Bacteria</taxon>
        <taxon>Bacillati</taxon>
        <taxon>Bacillota</taxon>
        <taxon>Clostridia</taxon>
        <taxon>Eubacteriales</taxon>
        <taxon>Oscillospiraceae</taxon>
        <taxon>Oscillospiraceae incertae sedis</taxon>
        <taxon>Candidatus Caccousia</taxon>
    </lineage>
</organism>
<dbReference type="InterPro" id="IPR058709">
    <property type="entry name" value="BSH_RND-rel"/>
</dbReference>
<evidence type="ECO:0000313" key="3">
    <source>
        <dbReference type="EMBL" id="HIR48256.1"/>
    </source>
</evidence>
<dbReference type="InterPro" id="IPR058728">
    <property type="entry name" value="HH_RND-rel"/>
</dbReference>
<name>A0A9D1DF23_9FIRM</name>
<sequence>MNSPLIRRLAAFCVAFLLLFYIGYQVYNANYTSVKTEVAVYVQADDPGTAEVVQATGTAVRKESVIQQQTNGVVTYVVEDGGKVSKGGTIAELYATEQDAAAQQQIETLNLQISQLQKLSSPGSTYAVDQDSLTKQISQKLIALLQTSASGEYDALDEPREDLLYVLNERQIVTNKVSDFNDRINSLTQQRDALTANRQVLGTVTAPSAGTFISEVDGYESVFDYDSILTITPEQYQQKLETQVSPPADAVGKICGEFKWYFVCVVSAQDALKFIEGNAVSLSFPFATSDSVTAVVRAVNQESIESQAAVVLECSTMNEELARLRTETCSVSVTEYSGIRVSQKAVHFAEVTRTVENEDGEETTDTREVKGVYVMHGSEIVFRQIVPLYSTSTYVICDPNPDPEELMTSETVQLYDEIVVEGTDLYDGKVVK</sequence>
<comment type="caution">
    <text evidence="3">The sequence shown here is derived from an EMBL/GenBank/DDBJ whole genome shotgun (WGS) entry which is preliminary data.</text>
</comment>
<gene>
    <name evidence="3" type="ORF">IAB89_11495</name>
</gene>
<evidence type="ECO:0000313" key="4">
    <source>
        <dbReference type="Proteomes" id="UP000824242"/>
    </source>
</evidence>
<dbReference type="Pfam" id="PF26012">
    <property type="entry name" value="HH_RND_rel"/>
    <property type="match status" value="1"/>
</dbReference>
<dbReference type="AlphaFoldDB" id="A0A9D1DF23"/>
<evidence type="ECO:0000259" key="2">
    <source>
        <dbReference type="Pfam" id="PF26018"/>
    </source>
</evidence>
<dbReference type="EMBL" id="DVGZ01000125">
    <property type="protein sequence ID" value="HIR48256.1"/>
    <property type="molecule type" value="Genomic_DNA"/>
</dbReference>
<reference evidence="3" key="2">
    <citation type="journal article" date="2021" name="PeerJ">
        <title>Extensive microbial diversity within the chicken gut microbiome revealed by metagenomics and culture.</title>
        <authorList>
            <person name="Gilroy R."/>
            <person name="Ravi A."/>
            <person name="Getino M."/>
            <person name="Pursley I."/>
            <person name="Horton D.L."/>
            <person name="Alikhan N.F."/>
            <person name="Baker D."/>
            <person name="Gharbi K."/>
            <person name="Hall N."/>
            <person name="Watson M."/>
            <person name="Adriaenssens E.M."/>
            <person name="Foster-Nyarko E."/>
            <person name="Jarju S."/>
            <person name="Secka A."/>
            <person name="Antonio M."/>
            <person name="Oren A."/>
            <person name="Chaudhuri R.R."/>
            <person name="La Ragione R."/>
            <person name="Hildebrand F."/>
            <person name="Pallen M.J."/>
        </authorList>
    </citation>
    <scope>NUCLEOTIDE SEQUENCE</scope>
    <source>
        <strain evidence="3">ChiSxjej1B13-7958</strain>
    </source>
</reference>
<protein>
    <submittedName>
        <fullName evidence="3">Secretion protein HlyD</fullName>
    </submittedName>
</protein>
<reference evidence="3" key="1">
    <citation type="submission" date="2020-10" db="EMBL/GenBank/DDBJ databases">
        <authorList>
            <person name="Gilroy R."/>
        </authorList>
    </citation>
    <scope>NUCLEOTIDE SEQUENCE</scope>
    <source>
        <strain evidence="3">ChiSxjej1B13-7958</strain>
    </source>
</reference>
<feature type="domain" description="RND related barrel-sandwich hybrid" evidence="2">
    <location>
        <begin position="63"/>
        <end position="238"/>
    </location>
</feature>
<accession>A0A9D1DF23</accession>
<evidence type="ECO:0000259" key="1">
    <source>
        <dbReference type="Pfam" id="PF26012"/>
    </source>
</evidence>